<gene>
    <name evidence="1" type="ORF">LZ495_30770</name>
</gene>
<comment type="caution">
    <text evidence="1">The sequence shown here is derived from an EMBL/GenBank/DDBJ whole genome shotgun (WGS) entry which is preliminary data.</text>
</comment>
<dbReference type="EMBL" id="JAKFHA010000025">
    <property type="protein sequence ID" value="MCF2531575.1"/>
    <property type="molecule type" value="Genomic_DNA"/>
</dbReference>
<proteinExistence type="predicted"/>
<dbReference type="Proteomes" id="UP001165378">
    <property type="component" value="Unassembled WGS sequence"/>
</dbReference>
<evidence type="ECO:0000313" key="2">
    <source>
        <dbReference type="Proteomes" id="UP001165378"/>
    </source>
</evidence>
<reference evidence="1" key="1">
    <citation type="submission" date="2022-01" db="EMBL/GenBank/DDBJ databases">
        <title>Genome-Based Taxonomic Classification of the Phylum Actinobacteria.</title>
        <authorList>
            <person name="Gao Y."/>
        </authorList>
    </citation>
    <scope>NUCLEOTIDE SEQUENCE</scope>
    <source>
        <strain evidence="1">KLBMP 8922</strain>
    </source>
</reference>
<keyword evidence="2" id="KW-1185">Reference proteome</keyword>
<dbReference type="RefSeq" id="WP_235056227.1">
    <property type="nucleotide sequence ID" value="NZ_JAKFHA010000025.1"/>
</dbReference>
<protein>
    <submittedName>
        <fullName evidence="1">Uncharacterized protein</fullName>
    </submittedName>
</protein>
<dbReference type="AlphaFoldDB" id="A0AA41Q5Y4"/>
<organism evidence="1 2">
    <name type="scientific">Yinghuangia soli</name>
    <dbReference type="NCBI Taxonomy" id="2908204"/>
    <lineage>
        <taxon>Bacteria</taxon>
        <taxon>Bacillati</taxon>
        <taxon>Actinomycetota</taxon>
        <taxon>Actinomycetes</taxon>
        <taxon>Kitasatosporales</taxon>
        <taxon>Streptomycetaceae</taxon>
        <taxon>Yinghuangia</taxon>
    </lineage>
</organism>
<accession>A0AA41Q5Y4</accession>
<evidence type="ECO:0000313" key="1">
    <source>
        <dbReference type="EMBL" id="MCF2531575.1"/>
    </source>
</evidence>
<name>A0AA41Q5Y4_9ACTN</name>
<sequence length="96" mass="10454">MSMYAARKLYVDARLTDAGDLVIDGQDLNDGEYEYAMTVAAAQVPVVLGALGGTPDDDVLALLAAQGTDIVTRGELTWLKSLGLEPSFWCRREFRD</sequence>